<name>A0AAE0KUV0_9CHLO</name>
<evidence type="ECO:0000313" key="1">
    <source>
        <dbReference type="EMBL" id="KAK3261349.1"/>
    </source>
</evidence>
<proteinExistence type="predicted"/>
<protein>
    <submittedName>
        <fullName evidence="1">Uncharacterized protein</fullName>
    </submittedName>
</protein>
<reference evidence="1 2" key="1">
    <citation type="journal article" date="2015" name="Genome Biol. Evol.">
        <title>Comparative Genomics of a Bacterivorous Green Alga Reveals Evolutionary Causalities and Consequences of Phago-Mixotrophic Mode of Nutrition.</title>
        <authorList>
            <person name="Burns J.A."/>
            <person name="Paasch A."/>
            <person name="Narechania A."/>
            <person name="Kim E."/>
        </authorList>
    </citation>
    <scope>NUCLEOTIDE SEQUENCE [LARGE SCALE GENOMIC DNA]</scope>
    <source>
        <strain evidence="1 2">PLY_AMNH</strain>
    </source>
</reference>
<evidence type="ECO:0000313" key="2">
    <source>
        <dbReference type="Proteomes" id="UP001190700"/>
    </source>
</evidence>
<keyword evidence="2" id="KW-1185">Reference proteome</keyword>
<dbReference type="Proteomes" id="UP001190700">
    <property type="component" value="Unassembled WGS sequence"/>
</dbReference>
<gene>
    <name evidence="1" type="ORF">CYMTET_29741</name>
</gene>
<dbReference type="EMBL" id="LGRX02016961">
    <property type="protein sequence ID" value="KAK3261349.1"/>
    <property type="molecule type" value="Genomic_DNA"/>
</dbReference>
<dbReference type="AlphaFoldDB" id="A0AAE0KUV0"/>
<organism evidence="1 2">
    <name type="scientific">Cymbomonas tetramitiformis</name>
    <dbReference type="NCBI Taxonomy" id="36881"/>
    <lineage>
        <taxon>Eukaryota</taxon>
        <taxon>Viridiplantae</taxon>
        <taxon>Chlorophyta</taxon>
        <taxon>Pyramimonadophyceae</taxon>
        <taxon>Pyramimonadales</taxon>
        <taxon>Pyramimonadaceae</taxon>
        <taxon>Cymbomonas</taxon>
    </lineage>
</organism>
<comment type="caution">
    <text evidence="1">The sequence shown here is derived from an EMBL/GenBank/DDBJ whole genome shotgun (WGS) entry which is preliminary data.</text>
</comment>
<accession>A0AAE0KUV0</accession>
<sequence>MHHTIGTANDNEWPMGFRPMGRATVDADGYLVRSFGLMGLGQMVGMCHPSKNMSLAILFNQLGSDAAPTMELVKFICDELGFDVDEVMDVQ</sequence>